<dbReference type="Pfam" id="PF21447">
    <property type="entry name" value="Ppx-GppA_III"/>
    <property type="match status" value="1"/>
</dbReference>
<organism evidence="13 14">
    <name type="scientific">Sedimenticola thiotaurini</name>
    <dbReference type="NCBI Taxonomy" id="1543721"/>
    <lineage>
        <taxon>Bacteria</taxon>
        <taxon>Pseudomonadati</taxon>
        <taxon>Pseudomonadota</taxon>
        <taxon>Gammaproteobacteria</taxon>
        <taxon>Chromatiales</taxon>
        <taxon>Sedimenticolaceae</taxon>
        <taxon>Sedimenticola</taxon>
    </lineage>
</organism>
<name>A0A0F7K2S0_9GAMM</name>
<dbReference type="PIRSF" id="PIRSF001267">
    <property type="entry name" value="Pyrophosphatase_GppA_Ppx"/>
    <property type="match status" value="1"/>
</dbReference>
<feature type="domain" description="Ppx/GppA phosphatase N-terminal" evidence="11">
    <location>
        <begin position="28"/>
        <end position="313"/>
    </location>
</feature>
<evidence type="ECO:0000259" key="11">
    <source>
        <dbReference type="Pfam" id="PF02541"/>
    </source>
</evidence>
<evidence type="ECO:0000256" key="2">
    <source>
        <dbReference type="ARBA" id="ARBA00004202"/>
    </source>
</evidence>
<dbReference type="OrthoDB" id="9793035at2"/>
<dbReference type="InterPro" id="IPR048950">
    <property type="entry name" value="Ppx_GppA_C"/>
</dbReference>
<dbReference type="InterPro" id="IPR003695">
    <property type="entry name" value="Ppx_GppA_N"/>
</dbReference>
<dbReference type="GO" id="GO:0006798">
    <property type="term" value="P:polyphosphate catabolic process"/>
    <property type="evidence" value="ECO:0007669"/>
    <property type="project" value="TreeGrafter"/>
</dbReference>
<evidence type="ECO:0000313" key="13">
    <source>
        <dbReference type="EMBL" id="AKH21869.1"/>
    </source>
</evidence>
<evidence type="ECO:0000256" key="8">
    <source>
        <dbReference type="ARBA" id="ARBA00022801"/>
    </source>
</evidence>
<dbReference type="SUPFAM" id="SSF109604">
    <property type="entry name" value="HD-domain/PDEase-like"/>
    <property type="match status" value="1"/>
</dbReference>
<proteinExistence type="inferred from homology"/>
<evidence type="ECO:0000256" key="9">
    <source>
        <dbReference type="ARBA" id="ARBA00023136"/>
    </source>
</evidence>
<dbReference type="AlphaFoldDB" id="A0A0F7K2S0"/>
<dbReference type="EC" id="3.6.1.11" evidence="5"/>
<evidence type="ECO:0000256" key="10">
    <source>
        <dbReference type="ARBA" id="ARBA00047607"/>
    </source>
</evidence>
<dbReference type="RefSeq" id="WP_046860790.1">
    <property type="nucleotide sequence ID" value="NZ_CP011412.1"/>
</dbReference>
<dbReference type="KEGG" id="seds:AAY24_17700"/>
<accession>A0A0F7K2S0</accession>
<evidence type="ECO:0000256" key="4">
    <source>
        <dbReference type="ARBA" id="ARBA00011738"/>
    </source>
</evidence>
<reference evidence="13 14" key="1">
    <citation type="journal article" date="2015" name="Genome Announc.">
        <title>Complete Genome Sequence of Sedimenticola thiotaurini Strain SIP-G1, a Polyphosphate- and Polyhydroxyalkanoate-Accumulating Sulfur-Oxidizing Gammaproteobacterium Isolated from Salt Marsh Sediments.</title>
        <authorList>
            <person name="Flood B.E."/>
            <person name="Jones D.S."/>
            <person name="Bailey J.V."/>
        </authorList>
    </citation>
    <scope>NUCLEOTIDE SEQUENCE [LARGE SCALE GENOMIC DNA]</scope>
    <source>
        <strain evidence="13 14">SIP-G1</strain>
    </source>
</reference>
<keyword evidence="14" id="KW-1185">Reference proteome</keyword>
<dbReference type="PANTHER" id="PTHR30005:SF14">
    <property type="entry name" value="EXOPOLYPHOSPHATASE"/>
    <property type="match status" value="1"/>
</dbReference>
<dbReference type="GO" id="GO:0005886">
    <property type="term" value="C:plasma membrane"/>
    <property type="evidence" value="ECO:0007669"/>
    <property type="project" value="UniProtKB-SubCell"/>
</dbReference>
<dbReference type="Gene3D" id="3.30.420.150">
    <property type="entry name" value="Exopolyphosphatase. Domain 2"/>
    <property type="match status" value="1"/>
</dbReference>
<dbReference type="EMBL" id="CP011412">
    <property type="protein sequence ID" value="AKH21869.1"/>
    <property type="molecule type" value="Genomic_DNA"/>
</dbReference>
<evidence type="ECO:0000259" key="12">
    <source>
        <dbReference type="Pfam" id="PF21447"/>
    </source>
</evidence>
<evidence type="ECO:0000256" key="1">
    <source>
        <dbReference type="ARBA" id="ARBA00001946"/>
    </source>
</evidence>
<dbReference type="PANTHER" id="PTHR30005">
    <property type="entry name" value="EXOPOLYPHOSPHATASE"/>
    <property type="match status" value="1"/>
</dbReference>
<evidence type="ECO:0000313" key="14">
    <source>
        <dbReference type="Proteomes" id="UP000034410"/>
    </source>
</evidence>
<dbReference type="InterPro" id="IPR043129">
    <property type="entry name" value="ATPase_NBD"/>
</dbReference>
<dbReference type="GO" id="GO:0004309">
    <property type="term" value="F:exopolyphosphatase activity"/>
    <property type="evidence" value="ECO:0007669"/>
    <property type="project" value="UniProtKB-EC"/>
</dbReference>
<dbReference type="Gene3D" id="1.10.3210.10">
    <property type="entry name" value="Hypothetical protein af1432"/>
    <property type="match status" value="1"/>
</dbReference>
<dbReference type="InterPro" id="IPR030673">
    <property type="entry name" value="PyroPPase_GppA_Ppx"/>
</dbReference>
<dbReference type="InterPro" id="IPR022371">
    <property type="entry name" value="Exopolyphosphatase"/>
</dbReference>
<evidence type="ECO:0000256" key="6">
    <source>
        <dbReference type="ARBA" id="ARBA00020416"/>
    </source>
</evidence>
<evidence type="ECO:0000256" key="3">
    <source>
        <dbReference type="ARBA" id="ARBA00007125"/>
    </source>
</evidence>
<dbReference type="NCBIfam" id="TIGR03706">
    <property type="entry name" value="exo_poly_only"/>
    <property type="match status" value="1"/>
</dbReference>
<comment type="subunit">
    <text evidence="4">Homodimer.</text>
</comment>
<comment type="catalytic activity">
    <reaction evidence="10">
        <text>[phosphate](n) + H2O = [phosphate](n-1) + phosphate + H(+)</text>
        <dbReference type="Rhea" id="RHEA:21528"/>
        <dbReference type="Rhea" id="RHEA-COMP:9859"/>
        <dbReference type="Rhea" id="RHEA-COMP:14279"/>
        <dbReference type="ChEBI" id="CHEBI:15377"/>
        <dbReference type="ChEBI" id="CHEBI:15378"/>
        <dbReference type="ChEBI" id="CHEBI:16838"/>
        <dbReference type="ChEBI" id="CHEBI:43474"/>
        <dbReference type="EC" id="3.6.1.11"/>
    </reaction>
</comment>
<dbReference type="InterPro" id="IPR050273">
    <property type="entry name" value="GppA/Ppx_hydrolase"/>
</dbReference>
<comment type="cofactor">
    <cofactor evidence="1">
        <name>Mg(2+)</name>
        <dbReference type="ChEBI" id="CHEBI:18420"/>
    </cofactor>
</comment>
<dbReference type="PATRIC" id="fig|1543721.4.peg.3665"/>
<dbReference type="Pfam" id="PF02541">
    <property type="entry name" value="Ppx-GppA"/>
    <property type="match status" value="1"/>
</dbReference>
<dbReference type="SUPFAM" id="SSF53067">
    <property type="entry name" value="Actin-like ATPase domain"/>
    <property type="match status" value="2"/>
</dbReference>
<evidence type="ECO:0000256" key="5">
    <source>
        <dbReference type="ARBA" id="ARBA00012451"/>
    </source>
</evidence>
<protein>
    <recommendedName>
        <fullName evidence="6">Exopolyphosphatase</fullName>
        <ecNumber evidence="5">3.6.1.11</ecNumber>
    </recommendedName>
</protein>
<keyword evidence="7" id="KW-1003">Cell membrane</keyword>
<keyword evidence="8" id="KW-0378">Hydrolase</keyword>
<feature type="domain" description="Ppx/GppA phosphatase C-terminal" evidence="12">
    <location>
        <begin position="319"/>
        <end position="492"/>
    </location>
</feature>
<dbReference type="Proteomes" id="UP000034410">
    <property type="component" value="Chromosome"/>
</dbReference>
<dbReference type="Gene3D" id="3.30.420.40">
    <property type="match status" value="1"/>
</dbReference>
<dbReference type="FunFam" id="3.30.420.40:FF:000023">
    <property type="entry name" value="Guanosine-5'-triphosphate,3'-diphosphate pyrophosphatase"/>
    <property type="match status" value="1"/>
</dbReference>
<dbReference type="CDD" id="cd24053">
    <property type="entry name" value="ASKHA_NBD_EcPPX-GppA-like"/>
    <property type="match status" value="1"/>
</dbReference>
<comment type="subcellular location">
    <subcellularLocation>
        <location evidence="2">Cell membrane</location>
        <topology evidence="2">Peripheral membrane protein</topology>
    </subcellularLocation>
</comment>
<sequence>MLRFIANIANQSDTVAAVDLGSNSFHMIVAKVDNGNFQVVDRLREMVRLGAGLQENKELTPETEARALDCLERFGQRLKSLPPGSVRAVGTSALRQVRNSARFLAEAEAVLGHPIEIIAGREEARLVYLGVAHGLAAGNERRLVIDIGGGSTELIVGDGFQPRRTESIHMGCVNMTRWHFGDGKISAEAMRSAELNGALEMLPVKYEYRSAGWEVAVGASGTIRAINKVIRAAGWAGEKEGITNQALKKLRNVLIDTGHVDRIQLEGLSSERKPVFAGGVAVLRAVFKALRIEQLRVSDKALREGLIYEMLGRTQYEDVRESTVRALCRRYDVDMEHARRVEATARALFDQAMDAWNLREGEYLEMLGWATRLHEIGLTVSHSQYHKHGAYLIANSDMQGFSRQEQRVLSALIRGHRRKFPFDVFNDLPQDISLATLRLCILLRLSVLLHRARSAATQVKVALEVADNDLKLTFPPQWLDTHTLPRAELEREAQQLAGRGFELQFS</sequence>
<comment type="similarity">
    <text evidence="3">Belongs to the GppA/Ppx family.</text>
</comment>
<evidence type="ECO:0000256" key="7">
    <source>
        <dbReference type="ARBA" id="ARBA00022475"/>
    </source>
</evidence>
<dbReference type="FunFam" id="3.30.420.150:FF:000001">
    <property type="entry name" value="Guanosine-5'-triphosphate,3'-diphosphate pyrophosphatase"/>
    <property type="match status" value="1"/>
</dbReference>
<keyword evidence="9" id="KW-0472">Membrane</keyword>
<gene>
    <name evidence="13" type="ORF">AAY24_17700</name>
</gene>